<evidence type="ECO:0000313" key="3">
    <source>
        <dbReference type="Proteomes" id="UP000499080"/>
    </source>
</evidence>
<reference evidence="2 3" key="1">
    <citation type="journal article" date="2019" name="Sci. Rep.">
        <title>Orb-weaving spider Araneus ventricosus genome elucidates the spidroin gene catalogue.</title>
        <authorList>
            <person name="Kono N."/>
            <person name="Nakamura H."/>
            <person name="Ohtoshi R."/>
            <person name="Moran D.A.P."/>
            <person name="Shinohara A."/>
            <person name="Yoshida Y."/>
            <person name="Fujiwara M."/>
            <person name="Mori M."/>
            <person name="Tomita M."/>
            <person name="Arakawa K."/>
        </authorList>
    </citation>
    <scope>NUCLEOTIDE SEQUENCE [LARGE SCALE GENOMIC DNA]</scope>
</reference>
<feature type="region of interest" description="Disordered" evidence="1">
    <location>
        <begin position="49"/>
        <end position="87"/>
    </location>
</feature>
<evidence type="ECO:0000313" key="2">
    <source>
        <dbReference type="EMBL" id="GBM72008.1"/>
    </source>
</evidence>
<comment type="caution">
    <text evidence="2">The sequence shown here is derived from an EMBL/GenBank/DDBJ whole genome shotgun (WGS) entry which is preliminary data.</text>
</comment>
<name>A0A4Y2I307_ARAVE</name>
<evidence type="ECO:0000256" key="1">
    <source>
        <dbReference type="SAM" id="MobiDB-lite"/>
    </source>
</evidence>
<dbReference type="Proteomes" id="UP000499080">
    <property type="component" value="Unassembled WGS sequence"/>
</dbReference>
<sequence>MRLSLLLPICERRANDAEVQLSNGFSSVSGLSVELIKIKFRQSQRKHLGELRGENPYMTQSKLPHPSFRRKESMHETYQRPSCSTDK</sequence>
<dbReference type="AlphaFoldDB" id="A0A4Y2I307"/>
<proteinExistence type="predicted"/>
<feature type="compositionally biased region" description="Basic and acidic residues" evidence="1">
    <location>
        <begin position="69"/>
        <end position="78"/>
    </location>
</feature>
<gene>
    <name evidence="2" type="ORF">AVEN_167741_1</name>
</gene>
<organism evidence="2 3">
    <name type="scientific">Araneus ventricosus</name>
    <name type="common">Orbweaver spider</name>
    <name type="synonym">Epeira ventricosa</name>
    <dbReference type="NCBI Taxonomy" id="182803"/>
    <lineage>
        <taxon>Eukaryota</taxon>
        <taxon>Metazoa</taxon>
        <taxon>Ecdysozoa</taxon>
        <taxon>Arthropoda</taxon>
        <taxon>Chelicerata</taxon>
        <taxon>Arachnida</taxon>
        <taxon>Araneae</taxon>
        <taxon>Araneomorphae</taxon>
        <taxon>Entelegynae</taxon>
        <taxon>Araneoidea</taxon>
        <taxon>Araneidae</taxon>
        <taxon>Araneus</taxon>
    </lineage>
</organism>
<keyword evidence="3" id="KW-1185">Reference proteome</keyword>
<protein>
    <submittedName>
        <fullName evidence="2">Uncharacterized protein</fullName>
    </submittedName>
</protein>
<dbReference type="EMBL" id="BGPR01002349">
    <property type="protein sequence ID" value="GBM72008.1"/>
    <property type="molecule type" value="Genomic_DNA"/>
</dbReference>
<accession>A0A4Y2I307</accession>